<dbReference type="InterPro" id="IPR048254">
    <property type="entry name" value="CDP_ALCOHOL_P_TRANSF_CS"/>
</dbReference>
<evidence type="ECO:0000256" key="4">
    <source>
        <dbReference type="ARBA" id="ARBA00013174"/>
    </source>
</evidence>
<protein>
    <recommendedName>
        <fullName evidence="5">CDP-diacylglycerol--serine O-phosphatidyltransferase</fullName>
        <ecNumber evidence="4">2.7.8.8</ecNumber>
    </recommendedName>
    <alternativeName>
        <fullName evidence="14">Phosphatidylserine synthase</fullName>
    </alternativeName>
</protein>
<comment type="subcellular location">
    <subcellularLocation>
        <location evidence="2">Endomembrane system</location>
        <topology evidence="2">Multi-pass membrane protein</topology>
    </subcellularLocation>
</comment>
<evidence type="ECO:0000256" key="7">
    <source>
        <dbReference type="ARBA" id="ARBA00022679"/>
    </source>
</evidence>
<comment type="catalytic activity">
    <reaction evidence="1">
        <text>a CDP-1,2-diacyl-sn-glycerol + L-serine = a 1,2-diacyl-sn-glycero-3-phospho-L-serine + CMP + H(+)</text>
        <dbReference type="Rhea" id="RHEA:16913"/>
        <dbReference type="ChEBI" id="CHEBI:15378"/>
        <dbReference type="ChEBI" id="CHEBI:33384"/>
        <dbReference type="ChEBI" id="CHEBI:57262"/>
        <dbReference type="ChEBI" id="CHEBI:58332"/>
        <dbReference type="ChEBI" id="CHEBI:60377"/>
        <dbReference type="EC" id="2.7.8.8"/>
    </reaction>
</comment>
<keyword evidence="13" id="KW-1208">Phospholipid metabolism</keyword>
<comment type="similarity">
    <text evidence="3 15">Belongs to the CDP-alcohol phosphatidyltransferase class-I family.</text>
</comment>
<dbReference type="GO" id="GO:0008654">
    <property type="term" value="P:phospholipid biosynthetic process"/>
    <property type="evidence" value="ECO:0007669"/>
    <property type="project" value="UniProtKB-KW"/>
</dbReference>
<proteinExistence type="inferred from homology"/>
<dbReference type="EMBL" id="VFIY01000004">
    <property type="protein sequence ID" value="TPD62867.1"/>
    <property type="molecule type" value="Genomic_DNA"/>
</dbReference>
<evidence type="ECO:0000256" key="1">
    <source>
        <dbReference type="ARBA" id="ARBA00000287"/>
    </source>
</evidence>
<comment type="caution">
    <text evidence="17">The sequence shown here is derived from an EMBL/GenBank/DDBJ whole genome shotgun (WGS) entry which is preliminary data.</text>
</comment>
<accession>A0A501PRW7</accession>
<keyword evidence="12" id="KW-0594">Phospholipid biosynthesis</keyword>
<keyword evidence="10" id="KW-0443">Lipid metabolism</keyword>
<dbReference type="InterPro" id="IPR000462">
    <property type="entry name" value="CDP-OH_P_trans"/>
</dbReference>
<dbReference type="Proteomes" id="UP000319148">
    <property type="component" value="Unassembled WGS sequence"/>
</dbReference>
<evidence type="ECO:0000313" key="18">
    <source>
        <dbReference type="Proteomes" id="UP000319148"/>
    </source>
</evidence>
<dbReference type="PANTHER" id="PTHR14269">
    <property type="entry name" value="CDP-DIACYLGLYCEROL--GLYCEROL-3-PHOSPHATE 3-PHOSPHATIDYLTRANSFERASE-RELATED"/>
    <property type="match status" value="1"/>
</dbReference>
<evidence type="ECO:0000256" key="6">
    <source>
        <dbReference type="ARBA" id="ARBA00022516"/>
    </source>
</evidence>
<feature type="transmembrane region" description="Helical" evidence="16">
    <location>
        <begin position="108"/>
        <end position="126"/>
    </location>
</feature>
<name>A0A501PRW7_9PROT</name>
<evidence type="ECO:0000256" key="8">
    <source>
        <dbReference type="ARBA" id="ARBA00022692"/>
    </source>
</evidence>
<evidence type="ECO:0000256" key="15">
    <source>
        <dbReference type="RuleBase" id="RU003750"/>
    </source>
</evidence>
<dbReference type="Gene3D" id="1.20.120.1760">
    <property type="match status" value="1"/>
</dbReference>
<dbReference type="PANTHER" id="PTHR14269:SF61">
    <property type="entry name" value="CDP-DIACYLGLYCEROL--SERINE O-PHOSPHATIDYLTRANSFERASE"/>
    <property type="match status" value="1"/>
</dbReference>
<dbReference type="EC" id="2.7.8.8" evidence="4"/>
<keyword evidence="11 16" id="KW-0472">Membrane</keyword>
<gene>
    <name evidence="17" type="primary">pssA</name>
    <name evidence="17" type="ORF">FIV46_01945</name>
</gene>
<feature type="transmembrane region" description="Helical" evidence="16">
    <location>
        <begin position="172"/>
        <end position="191"/>
    </location>
</feature>
<keyword evidence="9 16" id="KW-1133">Transmembrane helix</keyword>
<evidence type="ECO:0000256" key="14">
    <source>
        <dbReference type="ARBA" id="ARBA00032361"/>
    </source>
</evidence>
<keyword evidence="7 15" id="KW-0808">Transferase</keyword>
<dbReference type="AlphaFoldDB" id="A0A501PRW7"/>
<evidence type="ECO:0000256" key="9">
    <source>
        <dbReference type="ARBA" id="ARBA00022989"/>
    </source>
</evidence>
<evidence type="ECO:0000256" key="11">
    <source>
        <dbReference type="ARBA" id="ARBA00023136"/>
    </source>
</evidence>
<dbReference type="OrthoDB" id="9777147at2"/>
<keyword evidence="6" id="KW-0444">Lipid biosynthesis</keyword>
<evidence type="ECO:0000313" key="17">
    <source>
        <dbReference type="EMBL" id="TPD62867.1"/>
    </source>
</evidence>
<dbReference type="InterPro" id="IPR043130">
    <property type="entry name" value="CDP-OH_PTrfase_TM_dom"/>
</dbReference>
<evidence type="ECO:0000256" key="2">
    <source>
        <dbReference type="ARBA" id="ARBA00004127"/>
    </source>
</evidence>
<feature type="transmembrane region" description="Helical" evidence="16">
    <location>
        <begin position="146"/>
        <end position="166"/>
    </location>
</feature>
<dbReference type="RefSeq" id="WP_139938117.1">
    <property type="nucleotide sequence ID" value="NZ_JBHSYP010000022.1"/>
</dbReference>
<dbReference type="GO" id="GO:0016020">
    <property type="term" value="C:membrane"/>
    <property type="evidence" value="ECO:0007669"/>
    <property type="project" value="InterPro"/>
</dbReference>
<dbReference type="NCBIfam" id="TIGR00473">
    <property type="entry name" value="pssA"/>
    <property type="match status" value="1"/>
</dbReference>
<evidence type="ECO:0000256" key="13">
    <source>
        <dbReference type="ARBA" id="ARBA00023264"/>
    </source>
</evidence>
<sequence>MTEPQDPKKGVSRIPVLPVRSLAPNMITILALCSGMFAIRFAILEKWEAAVISILVAAVFDGLDGRVARMLKGTSKFGAELDSLSDIVSFGVAPALIMYMWGLHDVKGLGWAVSLGFVICMVLRLARFNTELTEETTSGKKVKNYFTGIPSPAAAALSLWPMILSFETDWELFRNPVFCSTYMAFIAFLAVSRIPTFSFKRLAINREHVMFYFLGVAIFFSLVVTHLWITMSVIGFLYLSTIPFAVKRHKTDKRK</sequence>
<feature type="transmembrane region" description="Helical" evidence="16">
    <location>
        <begin position="203"/>
        <end position="222"/>
    </location>
</feature>
<dbReference type="InterPro" id="IPR050324">
    <property type="entry name" value="CDP-alcohol_PTase-I"/>
</dbReference>
<dbReference type="GO" id="GO:0012505">
    <property type="term" value="C:endomembrane system"/>
    <property type="evidence" value="ECO:0007669"/>
    <property type="project" value="UniProtKB-SubCell"/>
</dbReference>
<dbReference type="PROSITE" id="PS00379">
    <property type="entry name" value="CDP_ALCOHOL_P_TRANSF"/>
    <property type="match status" value="1"/>
</dbReference>
<reference evidence="18" key="1">
    <citation type="submission" date="2019-06" db="EMBL/GenBank/DDBJ databases">
        <title>The complete genome of Emcibacter congregatus ZYLT.</title>
        <authorList>
            <person name="Zhao Z."/>
        </authorList>
    </citation>
    <scope>NUCLEOTIDE SEQUENCE [LARGE SCALE GENOMIC DNA]</scope>
    <source>
        <strain evidence="18">MCCC 1A06723</strain>
    </source>
</reference>
<keyword evidence="8 16" id="KW-0812">Transmembrane</keyword>
<evidence type="ECO:0000256" key="5">
    <source>
        <dbReference type="ARBA" id="ARBA00017171"/>
    </source>
</evidence>
<keyword evidence="18" id="KW-1185">Reference proteome</keyword>
<evidence type="ECO:0000256" key="16">
    <source>
        <dbReference type="SAM" id="Phobius"/>
    </source>
</evidence>
<organism evidence="17 18">
    <name type="scientific">Emcibacter nanhaiensis</name>
    <dbReference type="NCBI Taxonomy" id="1505037"/>
    <lineage>
        <taxon>Bacteria</taxon>
        <taxon>Pseudomonadati</taxon>
        <taxon>Pseudomonadota</taxon>
        <taxon>Alphaproteobacteria</taxon>
        <taxon>Emcibacterales</taxon>
        <taxon>Emcibacteraceae</taxon>
        <taxon>Emcibacter</taxon>
    </lineage>
</organism>
<evidence type="ECO:0000256" key="10">
    <source>
        <dbReference type="ARBA" id="ARBA00023098"/>
    </source>
</evidence>
<evidence type="ECO:0000256" key="12">
    <source>
        <dbReference type="ARBA" id="ARBA00023209"/>
    </source>
</evidence>
<evidence type="ECO:0000256" key="3">
    <source>
        <dbReference type="ARBA" id="ARBA00010441"/>
    </source>
</evidence>
<dbReference type="GO" id="GO:0003882">
    <property type="term" value="F:CDP-diacylglycerol-serine O-phosphatidyltransferase activity"/>
    <property type="evidence" value="ECO:0007669"/>
    <property type="project" value="UniProtKB-EC"/>
</dbReference>
<dbReference type="Pfam" id="PF01066">
    <property type="entry name" value="CDP-OH_P_transf"/>
    <property type="match status" value="1"/>
</dbReference>
<dbReference type="InterPro" id="IPR004533">
    <property type="entry name" value="CDP-diaglyc--ser_O-PTrfase"/>
</dbReference>
<feature type="transmembrane region" description="Helical" evidence="16">
    <location>
        <begin position="21"/>
        <end position="41"/>
    </location>
</feature>